<evidence type="ECO:0000259" key="12">
    <source>
        <dbReference type="Pfam" id="PF07687"/>
    </source>
</evidence>
<dbReference type="InterPro" id="IPR036264">
    <property type="entry name" value="Bact_exopeptidase_dim_dom"/>
</dbReference>
<dbReference type="PROSITE" id="PS00758">
    <property type="entry name" value="ARGE_DAPE_CPG2_1"/>
    <property type="match status" value="1"/>
</dbReference>
<feature type="binding site" evidence="11">
    <location>
        <position position="189"/>
    </location>
    <ligand>
        <name>Zn(2+)</name>
        <dbReference type="ChEBI" id="CHEBI:29105"/>
        <label>2</label>
    </ligand>
</feature>
<dbReference type="Gene3D" id="3.40.630.10">
    <property type="entry name" value="Zn peptidases"/>
    <property type="match status" value="1"/>
</dbReference>
<feature type="active site" evidence="10">
    <location>
        <position position="93"/>
    </location>
</feature>
<name>A0A540VB42_9CHLR</name>
<feature type="binding site" evidence="11">
    <location>
        <position position="154"/>
    </location>
    <ligand>
        <name>Zn(2+)</name>
        <dbReference type="ChEBI" id="CHEBI:29105"/>
        <label>1</label>
    </ligand>
</feature>
<gene>
    <name evidence="13" type="primary">pepT</name>
    <name evidence="13" type="ORF">FKZ61_18610</name>
</gene>
<feature type="binding site" evidence="11">
    <location>
        <position position="91"/>
    </location>
    <ligand>
        <name>Zn(2+)</name>
        <dbReference type="ChEBI" id="CHEBI:29105"/>
        <label>1</label>
    </ligand>
</feature>
<feature type="binding site" evidence="11">
    <location>
        <position position="394"/>
    </location>
    <ligand>
        <name>Zn(2+)</name>
        <dbReference type="ChEBI" id="CHEBI:29105"/>
        <label>2</label>
    </ligand>
</feature>
<proteinExistence type="inferred from homology"/>
<evidence type="ECO:0000256" key="9">
    <source>
        <dbReference type="NCBIfam" id="TIGR01882"/>
    </source>
</evidence>
<dbReference type="CDD" id="cd03892">
    <property type="entry name" value="M20_peptT"/>
    <property type="match status" value="1"/>
</dbReference>
<comment type="caution">
    <text evidence="13">The sequence shown here is derived from an EMBL/GenBank/DDBJ whole genome shotgun (WGS) entry which is preliminary data.</text>
</comment>
<evidence type="ECO:0000256" key="11">
    <source>
        <dbReference type="PIRSR" id="PIRSR037215-2"/>
    </source>
</evidence>
<dbReference type="GO" id="GO:0045148">
    <property type="term" value="F:tripeptide aminopeptidase activity"/>
    <property type="evidence" value="ECO:0007669"/>
    <property type="project" value="UniProtKB-UniRule"/>
</dbReference>
<dbReference type="InterPro" id="IPR011650">
    <property type="entry name" value="Peptidase_M20_dimer"/>
</dbReference>
<keyword evidence="6 13" id="KW-0378">Hydrolase</keyword>
<dbReference type="SUPFAM" id="SSF55031">
    <property type="entry name" value="Bacterial exopeptidase dimerisation domain"/>
    <property type="match status" value="1"/>
</dbReference>
<dbReference type="GO" id="GO:0006518">
    <property type="term" value="P:peptide metabolic process"/>
    <property type="evidence" value="ECO:0007669"/>
    <property type="project" value="InterPro"/>
</dbReference>
<reference evidence="13 14" key="1">
    <citation type="submission" date="2019-06" db="EMBL/GenBank/DDBJ databases">
        <title>Genome sequence of Litorilinea aerophila BAA-2444.</title>
        <authorList>
            <person name="Maclea K.S."/>
            <person name="Maurais E.G."/>
            <person name="Iannazzi L.C."/>
        </authorList>
    </citation>
    <scope>NUCLEOTIDE SEQUENCE [LARGE SCALE GENOMIC DNA]</scope>
    <source>
        <strain evidence="13 14">ATCC BAA-2444</strain>
    </source>
</reference>
<evidence type="ECO:0000256" key="7">
    <source>
        <dbReference type="ARBA" id="ARBA00022833"/>
    </source>
</evidence>
<dbReference type="EMBL" id="VIGC01000029">
    <property type="protein sequence ID" value="TQE93987.1"/>
    <property type="molecule type" value="Genomic_DNA"/>
</dbReference>
<evidence type="ECO:0000313" key="14">
    <source>
        <dbReference type="Proteomes" id="UP000317371"/>
    </source>
</evidence>
<comment type="similarity">
    <text evidence="2">Belongs to the peptidase M20B family.</text>
</comment>
<dbReference type="Pfam" id="PF07687">
    <property type="entry name" value="M20_dimer"/>
    <property type="match status" value="1"/>
</dbReference>
<sequence>MTTLNLTLSEAERQALEERFLRYVQVDTQSDEAAEGVPSTACQWDLLRMLAQELEELGAQDVQLTEHGFVLATIPATAPDAQAPTVAFLAHVDTAPAFNASGVKPIVHRGYDGSPITLPDDPAQVLSPEQFPTLGKKIGHDIVTASGTTLLGADDKAGVAIIMTMAAHLLQHPEIPHGPIRICFTPDEEIGRGIRYLKLEELAADVAYTLDGGDVGEITYETFSADKATVHIAGVSTHPGTAKGVLVNALTLAAKLIEFLPQHTRTPETTDGRQGFIHLYQMKGTAAEAELHFILRDFELDGLEAHGALLRNLCQALQQAEPRARVTCTITPQYRNMRYWLEKDMRPVELAMEAIRAVGLEPVTTPIRGGTDGSQLTERGLPTPNLFTGMQNVHGPLEWVSLQDMALATQVCVELAVRWGRAGQG</sequence>
<dbReference type="PIRSF" id="PIRSF037215">
    <property type="entry name" value="Peptidase_M20B"/>
    <property type="match status" value="1"/>
</dbReference>
<dbReference type="PANTHER" id="PTHR42994:SF1">
    <property type="entry name" value="PEPTIDASE T"/>
    <property type="match status" value="1"/>
</dbReference>
<dbReference type="GO" id="GO:0005829">
    <property type="term" value="C:cytosol"/>
    <property type="evidence" value="ECO:0007669"/>
    <property type="project" value="TreeGrafter"/>
</dbReference>
<keyword evidence="4" id="KW-0645">Protease</keyword>
<dbReference type="GO" id="GO:0008270">
    <property type="term" value="F:zinc ion binding"/>
    <property type="evidence" value="ECO:0007669"/>
    <property type="project" value="InterPro"/>
</dbReference>
<organism evidence="13 14">
    <name type="scientific">Litorilinea aerophila</name>
    <dbReference type="NCBI Taxonomy" id="1204385"/>
    <lineage>
        <taxon>Bacteria</taxon>
        <taxon>Bacillati</taxon>
        <taxon>Chloroflexota</taxon>
        <taxon>Caldilineae</taxon>
        <taxon>Caldilineales</taxon>
        <taxon>Caldilineaceae</taxon>
        <taxon>Litorilinea</taxon>
    </lineage>
</organism>
<keyword evidence="3 13" id="KW-0031">Aminopeptidase</keyword>
<dbReference type="NCBIfam" id="TIGR01882">
    <property type="entry name" value="peptidase-T"/>
    <property type="match status" value="1"/>
</dbReference>
<evidence type="ECO:0000256" key="8">
    <source>
        <dbReference type="ARBA" id="ARBA00023049"/>
    </source>
</evidence>
<dbReference type="PROSITE" id="PS00759">
    <property type="entry name" value="ARGE_DAPE_CPG2_2"/>
    <property type="match status" value="1"/>
</dbReference>
<dbReference type="NCBIfam" id="NF003976">
    <property type="entry name" value="PRK05469.1"/>
    <property type="match status" value="1"/>
</dbReference>
<dbReference type="OrthoDB" id="9804934at2"/>
<dbReference type="InterPro" id="IPR002933">
    <property type="entry name" value="Peptidase_M20"/>
</dbReference>
<dbReference type="Pfam" id="PF01546">
    <property type="entry name" value="Peptidase_M20"/>
    <property type="match status" value="1"/>
</dbReference>
<comment type="catalytic activity">
    <reaction evidence="1">
        <text>Release of the N-terminal residue from a tripeptide.</text>
        <dbReference type="EC" id="3.4.11.4"/>
    </reaction>
</comment>
<dbReference type="GO" id="GO:0006508">
    <property type="term" value="P:proteolysis"/>
    <property type="evidence" value="ECO:0007669"/>
    <property type="project" value="UniProtKB-UniRule"/>
</dbReference>
<evidence type="ECO:0000256" key="1">
    <source>
        <dbReference type="ARBA" id="ARBA00000870"/>
    </source>
</evidence>
<accession>A0A540VB42</accession>
<evidence type="ECO:0000313" key="13">
    <source>
        <dbReference type="EMBL" id="TQE93987.1"/>
    </source>
</evidence>
<dbReference type="AlphaFoldDB" id="A0A540VB42"/>
<feature type="domain" description="Peptidase M20 dimerisation" evidence="12">
    <location>
        <begin position="221"/>
        <end position="311"/>
    </location>
</feature>
<evidence type="ECO:0000256" key="5">
    <source>
        <dbReference type="ARBA" id="ARBA00022723"/>
    </source>
</evidence>
<evidence type="ECO:0000256" key="3">
    <source>
        <dbReference type="ARBA" id="ARBA00022438"/>
    </source>
</evidence>
<keyword evidence="5 11" id="KW-0479">Metal-binding</keyword>
<feature type="binding site" evidence="11">
    <location>
        <position position="211"/>
    </location>
    <ligand>
        <name>Zn(2+)</name>
        <dbReference type="ChEBI" id="CHEBI:29105"/>
        <label>1</label>
    </ligand>
</feature>
<dbReference type="InParanoid" id="A0A540VB42"/>
<evidence type="ECO:0000256" key="4">
    <source>
        <dbReference type="ARBA" id="ARBA00022670"/>
    </source>
</evidence>
<dbReference type="GO" id="GO:0008237">
    <property type="term" value="F:metallopeptidase activity"/>
    <property type="evidence" value="ECO:0007669"/>
    <property type="project" value="UniProtKB-KW"/>
</dbReference>
<keyword evidence="7 11" id="KW-0862">Zinc</keyword>
<feature type="binding site" evidence="11">
    <location>
        <position position="154"/>
    </location>
    <ligand>
        <name>Zn(2+)</name>
        <dbReference type="ChEBI" id="CHEBI:29105"/>
        <label>2</label>
    </ligand>
</feature>
<feature type="active site" description="Proton acceptor" evidence="10">
    <location>
        <position position="188"/>
    </location>
</feature>
<dbReference type="SUPFAM" id="SSF53187">
    <property type="entry name" value="Zn-dependent exopeptidases"/>
    <property type="match status" value="1"/>
</dbReference>
<evidence type="ECO:0000256" key="2">
    <source>
        <dbReference type="ARBA" id="ARBA00009692"/>
    </source>
</evidence>
<keyword evidence="8" id="KW-0482">Metalloprotease</keyword>
<keyword evidence="14" id="KW-1185">Reference proteome</keyword>
<dbReference type="InterPro" id="IPR010161">
    <property type="entry name" value="Peptidase_M20B"/>
</dbReference>
<dbReference type="RefSeq" id="WP_141611671.1">
    <property type="nucleotide sequence ID" value="NZ_VIGC02000029.1"/>
</dbReference>
<comment type="cofactor">
    <cofactor evidence="11">
        <name>Zn(2+)</name>
        <dbReference type="ChEBI" id="CHEBI:29105"/>
    </cofactor>
    <text evidence="11">Binds 2 Zn(2+) ions per subunit.</text>
</comment>
<evidence type="ECO:0000256" key="6">
    <source>
        <dbReference type="ARBA" id="ARBA00022801"/>
    </source>
</evidence>
<dbReference type="InterPro" id="IPR001261">
    <property type="entry name" value="ArgE/DapE_CS"/>
</dbReference>
<dbReference type="Gene3D" id="3.30.70.360">
    <property type="match status" value="1"/>
</dbReference>
<dbReference type="PANTHER" id="PTHR42994">
    <property type="entry name" value="PEPTIDASE T"/>
    <property type="match status" value="1"/>
</dbReference>
<evidence type="ECO:0000256" key="10">
    <source>
        <dbReference type="PIRSR" id="PIRSR037215-1"/>
    </source>
</evidence>
<dbReference type="Proteomes" id="UP000317371">
    <property type="component" value="Unassembled WGS sequence"/>
</dbReference>
<protein>
    <recommendedName>
        <fullName evidence="9">Peptidase T</fullName>
        <ecNumber evidence="9">3.4.11.4</ecNumber>
    </recommendedName>
</protein>
<dbReference type="EC" id="3.4.11.4" evidence="9"/>
<dbReference type="NCBIfam" id="NF009920">
    <property type="entry name" value="PRK13381.1"/>
    <property type="match status" value="1"/>
</dbReference>
<dbReference type="FunCoup" id="A0A540VB42">
    <property type="interactions" value="20"/>
</dbReference>